<keyword evidence="1" id="KW-0472">Membrane</keyword>
<organism evidence="2">
    <name type="scientific">marine metagenome</name>
    <dbReference type="NCBI Taxonomy" id="408172"/>
    <lineage>
        <taxon>unclassified sequences</taxon>
        <taxon>metagenomes</taxon>
        <taxon>ecological metagenomes</taxon>
    </lineage>
</organism>
<feature type="transmembrane region" description="Helical" evidence="1">
    <location>
        <begin position="111"/>
        <end position="130"/>
    </location>
</feature>
<feature type="transmembrane region" description="Helical" evidence="1">
    <location>
        <begin position="82"/>
        <end position="104"/>
    </location>
</feature>
<reference evidence="2" key="1">
    <citation type="submission" date="2018-05" db="EMBL/GenBank/DDBJ databases">
        <authorList>
            <person name="Lanie J.A."/>
            <person name="Ng W.-L."/>
            <person name="Kazmierczak K.M."/>
            <person name="Andrzejewski T.M."/>
            <person name="Davidsen T.M."/>
            <person name="Wayne K.J."/>
            <person name="Tettelin H."/>
            <person name="Glass J.I."/>
            <person name="Rusch D."/>
            <person name="Podicherti R."/>
            <person name="Tsui H.-C.T."/>
            <person name="Winkler M.E."/>
        </authorList>
    </citation>
    <scope>NUCLEOTIDE SEQUENCE</scope>
</reference>
<evidence type="ECO:0000256" key="1">
    <source>
        <dbReference type="SAM" id="Phobius"/>
    </source>
</evidence>
<proteinExistence type="predicted"/>
<dbReference type="AlphaFoldDB" id="A0A382UZD9"/>
<accession>A0A382UZD9</accession>
<evidence type="ECO:0000313" key="2">
    <source>
        <dbReference type="EMBL" id="SVD39604.1"/>
    </source>
</evidence>
<protein>
    <submittedName>
        <fullName evidence="2">Uncharacterized protein</fullName>
    </submittedName>
</protein>
<feature type="transmembrane region" description="Helical" evidence="1">
    <location>
        <begin position="41"/>
        <end position="62"/>
    </location>
</feature>
<keyword evidence="1" id="KW-0812">Transmembrane</keyword>
<name>A0A382UZD9_9ZZZZ</name>
<feature type="transmembrane region" description="Helical" evidence="1">
    <location>
        <begin position="6"/>
        <end position="29"/>
    </location>
</feature>
<keyword evidence="1" id="KW-1133">Transmembrane helix</keyword>
<gene>
    <name evidence="2" type="ORF">METZ01_LOCUS392458</name>
</gene>
<dbReference type="EMBL" id="UINC01147973">
    <property type="protein sequence ID" value="SVD39604.1"/>
    <property type="molecule type" value="Genomic_DNA"/>
</dbReference>
<sequence>MNKNSLISIAGGFWCVIGLFLVVRGFGMYQLAGQEQHSTQVAIILSGITAAVIGLVKGKFVLSKTARKNKTRIYELEDPVGIHQIFAKPFYILIPMMMGLGILLRTYNEYLGGYVVVAAIYCGIGMALIVSSRTYWTTEPTAPAPENSQQNGIF</sequence>